<sequence>MTWTGGMEKPRSEAMARASAMPPSRLGAFFPAPPVSPDTDISAIRSRSPEAGEEEEDGEGVVGVWGGVVAVNWEGNKELSEEEEETGQSGYGRWVAVDGVVVSWEGKTADAVRVRKQGGGGGRGAIRNEEAVGEAVSSLGFLCTAVGR</sequence>
<protein>
    <submittedName>
        <fullName evidence="2">Uncharacterized protein</fullName>
    </submittedName>
</protein>
<accession>A0A426XNZ6</accession>
<organism evidence="2 3">
    <name type="scientific">Ensete ventricosum</name>
    <name type="common">Abyssinian banana</name>
    <name type="synonym">Musa ensete</name>
    <dbReference type="NCBI Taxonomy" id="4639"/>
    <lineage>
        <taxon>Eukaryota</taxon>
        <taxon>Viridiplantae</taxon>
        <taxon>Streptophyta</taxon>
        <taxon>Embryophyta</taxon>
        <taxon>Tracheophyta</taxon>
        <taxon>Spermatophyta</taxon>
        <taxon>Magnoliopsida</taxon>
        <taxon>Liliopsida</taxon>
        <taxon>Zingiberales</taxon>
        <taxon>Musaceae</taxon>
        <taxon>Ensete</taxon>
    </lineage>
</organism>
<evidence type="ECO:0000313" key="2">
    <source>
        <dbReference type="EMBL" id="RRT41216.1"/>
    </source>
</evidence>
<reference evidence="2 3" key="1">
    <citation type="journal article" date="2014" name="Agronomy (Basel)">
        <title>A Draft Genome Sequence for Ensete ventricosum, the Drought-Tolerant Tree Against Hunger.</title>
        <authorList>
            <person name="Harrison J."/>
            <person name="Moore K.A."/>
            <person name="Paszkiewicz K."/>
            <person name="Jones T."/>
            <person name="Grant M."/>
            <person name="Ambacheew D."/>
            <person name="Muzemil S."/>
            <person name="Studholme D.J."/>
        </authorList>
    </citation>
    <scope>NUCLEOTIDE SEQUENCE [LARGE SCALE GENOMIC DNA]</scope>
</reference>
<proteinExistence type="predicted"/>
<dbReference type="Proteomes" id="UP000287651">
    <property type="component" value="Unassembled WGS sequence"/>
</dbReference>
<comment type="caution">
    <text evidence="2">The sequence shown here is derived from an EMBL/GenBank/DDBJ whole genome shotgun (WGS) entry which is preliminary data.</text>
</comment>
<feature type="region of interest" description="Disordered" evidence="1">
    <location>
        <begin position="1"/>
        <end position="61"/>
    </location>
</feature>
<evidence type="ECO:0000313" key="3">
    <source>
        <dbReference type="Proteomes" id="UP000287651"/>
    </source>
</evidence>
<evidence type="ECO:0000256" key="1">
    <source>
        <dbReference type="SAM" id="MobiDB-lite"/>
    </source>
</evidence>
<dbReference type="AlphaFoldDB" id="A0A426XNZ6"/>
<dbReference type="EMBL" id="AMZH03018757">
    <property type="protein sequence ID" value="RRT41216.1"/>
    <property type="molecule type" value="Genomic_DNA"/>
</dbReference>
<gene>
    <name evidence="2" type="ORF">B296_00057980</name>
</gene>
<name>A0A426XNZ6_ENSVE</name>